<gene>
    <name evidence="2" type="ORF">BofuT4_P012660.1</name>
</gene>
<name>G2XSF3_BOTF4</name>
<organism evidence="2 3">
    <name type="scientific">Botryotinia fuckeliana (strain T4)</name>
    <name type="common">Noble rot fungus</name>
    <name type="synonym">Botrytis cinerea</name>
    <dbReference type="NCBI Taxonomy" id="999810"/>
    <lineage>
        <taxon>Eukaryota</taxon>
        <taxon>Fungi</taxon>
        <taxon>Dikarya</taxon>
        <taxon>Ascomycota</taxon>
        <taxon>Pezizomycotina</taxon>
        <taxon>Leotiomycetes</taxon>
        <taxon>Helotiales</taxon>
        <taxon>Sclerotiniaceae</taxon>
        <taxon>Botrytis</taxon>
    </lineage>
</organism>
<feature type="compositionally biased region" description="Basic and acidic residues" evidence="1">
    <location>
        <begin position="14"/>
        <end position="24"/>
    </location>
</feature>
<evidence type="ECO:0000313" key="3">
    <source>
        <dbReference type="Proteomes" id="UP000008177"/>
    </source>
</evidence>
<dbReference type="Proteomes" id="UP000008177">
    <property type="component" value="Unplaced contigs"/>
</dbReference>
<evidence type="ECO:0000313" key="2">
    <source>
        <dbReference type="EMBL" id="CCD43590.1"/>
    </source>
</evidence>
<accession>G2XSF3</accession>
<dbReference type="HOGENOM" id="CLU_1539784_0_0_1"/>
<dbReference type="AlphaFoldDB" id="G2XSF3"/>
<protein>
    <submittedName>
        <fullName evidence="2">Uncharacterized protein</fullName>
    </submittedName>
</protein>
<dbReference type="InParanoid" id="G2XSF3"/>
<reference evidence="3" key="1">
    <citation type="journal article" date="2011" name="PLoS Genet.">
        <title>Genomic analysis of the necrotrophic fungal pathogens Sclerotinia sclerotiorum and Botrytis cinerea.</title>
        <authorList>
            <person name="Amselem J."/>
            <person name="Cuomo C.A."/>
            <person name="van Kan J.A."/>
            <person name="Viaud M."/>
            <person name="Benito E.P."/>
            <person name="Couloux A."/>
            <person name="Coutinho P.M."/>
            <person name="de Vries R.P."/>
            <person name="Dyer P.S."/>
            <person name="Fillinger S."/>
            <person name="Fournier E."/>
            <person name="Gout L."/>
            <person name="Hahn M."/>
            <person name="Kohn L."/>
            <person name="Lapalu N."/>
            <person name="Plummer K.M."/>
            <person name="Pradier J.M."/>
            <person name="Quevillon E."/>
            <person name="Sharon A."/>
            <person name="Simon A."/>
            <person name="ten Have A."/>
            <person name="Tudzynski B."/>
            <person name="Tudzynski P."/>
            <person name="Wincker P."/>
            <person name="Andrew M."/>
            <person name="Anthouard V."/>
            <person name="Beever R.E."/>
            <person name="Beffa R."/>
            <person name="Benoit I."/>
            <person name="Bouzid O."/>
            <person name="Brault B."/>
            <person name="Chen Z."/>
            <person name="Choquer M."/>
            <person name="Collemare J."/>
            <person name="Cotton P."/>
            <person name="Danchin E.G."/>
            <person name="Da Silva C."/>
            <person name="Gautier A."/>
            <person name="Giraud C."/>
            <person name="Giraud T."/>
            <person name="Gonzalez C."/>
            <person name="Grossetete S."/>
            <person name="Guldener U."/>
            <person name="Henrissat B."/>
            <person name="Howlett B.J."/>
            <person name="Kodira C."/>
            <person name="Kretschmer M."/>
            <person name="Lappartient A."/>
            <person name="Leroch M."/>
            <person name="Levis C."/>
            <person name="Mauceli E."/>
            <person name="Neuveglise C."/>
            <person name="Oeser B."/>
            <person name="Pearson M."/>
            <person name="Poulain J."/>
            <person name="Poussereau N."/>
            <person name="Quesneville H."/>
            <person name="Rascle C."/>
            <person name="Schumacher J."/>
            <person name="Segurens B."/>
            <person name="Sexton A."/>
            <person name="Silva E."/>
            <person name="Sirven C."/>
            <person name="Soanes D.M."/>
            <person name="Talbot N.J."/>
            <person name="Templeton M."/>
            <person name="Yandava C."/>
            <person name="Yarden O."/>
            <person name="Zeng Q."/>
            <person name="Rollins J.A."/>
            <person name="Lebrun M.H."/>
            <person name="Dickman M."/>
        </authorList>
    </citation>
    <scope>NUCLEOTIDE SEQUENCE [LARGE SCALE GENOMIC DNA]</scope>
    <source>
        <strain evidence="3">T4</strain>
    </source>
</reference>
<dbReference type="EMBL" id="FQ790260">
    <property type="protein sequence ID" value="CCD43590.1"/>
    <property type="molecule type" value="Genomic_DNA"/>
</dbReference>
<evidence type="ECO:0000256" key="1">
    <source>
        <dbReference type="SAM" id="MobiDB-lite"/>
    </source>
</evidence>
<sequence length="174" mass="19489">MPLSALAPNNELLHPMEKSSEKRPLTPSATQQSRKRHSIPSSTSIVFSKEGADNCFSNSLNDYESDLHSNKVNNPQPQALKIQNSRDEFARLDSLPQNVRGAIFERGQRNQQYSSEKIAVAVGIVAAISKKVAHKLEKFLTPFTPHHLLSQILIPFNFPQSKIEIPTHKRVPSE</sequence>
<proteinExistence type="predicted"/>
<feature type="region of interest" description="Disordered" evidence="1">
    <location>
        <begin position="1"/>
        <end position="45"/>
    </location>
</feature>